<feature type="compositionally biased region" description="Basic and acidic residues" evidence="1">
    <location>
        <begin position="65"/>
        <end position="75"/>
    </location>
</feature>
<keyword evidence="3" id="KW-1185">Reference proteome</keyword>
<organism evidence="2 3">
    <name type="scientific">Saccharopolyspora griseoalba</name>
    <dbReference type="NCBI Taxonomy" id="1431848"/>
    <lineage>
        <taxon>Bacteria</taxon>
        <taxon>Bacillati</taxon>
        <taxon>Actinomycetota</taxon>
        <taxon>Actinomycetes</taxon>
        <taxon>Pseudonocardiales</taxon>
        <taxon>Pseudonocardiaceae</taxon>
        <taxon>Saccharopolyspora</taxon>
    </lineage>
</organism>
<gene>
    <name evidence="2" type="ORF">ACFQRI_21130</name>
</gene>
<dbReference type="RefSeq" id="WP_380671287.1">
    <property type="nucleotide sequence ID" value="NZ_JBHTCJ010000012.1"/>
</dbReference>
<feature type="region of interest" description="Disordered" evidence="1">
    <location>
        <begin position="1"/>
        <end position="28"/>
    </location>
</feature>
<feature type="region of interest" description="Disordered" evidence="1">
    <location>
        <begin position="53"/>
        <end position="81"/>
    </location>
</feature>
<evidence type="ECO:0000313" key="2">
    <source>
        <dbReference type="EMBL" id="MFC7343917.1"/>
    </source>
</evidence>
<proteinExistence type="predicted"/>
<accession>A0ABW2LNS5</accession>
<evidence type="ECO:0000256" key="1">
    <source>
        <dbReference type="SAM" id="MobiDB-lite"/>
    </source>
</evidence>
<dbReference type="Proteomes" id="UP001596504">
    <property type="component" value="Unassembled WGS sequence"/>
</dbReference>
<comment type="caution">
    <text evidence="2">The sequence shown here is derived from an EMBL/GenBank/DDBJ whole genome shotgun (WGS) entry which is preliminary data.</text>
</comment>
<reference evidence="3" key="1">
    <citation type="journal article" date="2019" name="Int. J. Syst. Evol. Microbiol.">
        <title>The Global Catalogue of Microorganisms (GCM) 10K type strain sequencing project: providing services to taxonomists for standard genome sequencing and annotation.</title>
        <authorList>
            <consortium name="The Broad Institute Genomics Platform"/>
            <consortium name="The Broad Institute Genome Sequencing Center for Infectious Disease"/>
            <person name="Wu L."/>
            <person name="Ma J."/>
        </authorList>
    </citation>
    <scope>NUCLEOTIDE SEQUENCE [LARGE SCALE GENOMIC DNA]</scope>
    <source>
        <strain evidence="3">WLHS5</strain>
    </source>
</reference>
<name>A0ABW2LNS5_9PSEU</name>
<protein>
    <submittedName>
        <fullName evidence="2">Uncharacterized protein</fullName>
    </submittedName>
</protein>
<sequence length="81" mass="8660">MASIGRSSYEEFGPRERKSRTCARTPMTCSKSPITSAAAGICEIEQILLTVVSPETTTDPSGCRSDARRLARSDGGRPALL</sequence>
<dbReference type="EMBL" id="JBHTCJ010000012">
    <property type="protein sequence ID" value="MFC7343917.1"/>
    <property type="molecule type" value="Genomic_DNA"/>
</dbReference>
<evidence type="ECO:0000313" key="3">
    <source>
        <dbReference type="Proteomes" id="UP001596504"/>
    </source>
</evidence>